<evidence type="ECO:0000313" key="11">
    <source>
        <dbReference type="Proteomes" id="UP001301216"/>
    </source>
</evidence>
<evidence type="ECO:0000313" key="10">
    <source>
        <dbReference type="EMBL" id="MCX2696462.1"/>
    </source>
</evidence>
<dbReference type="PANTHER" id="PTHR19136:SF81">
    <property type="entry name" value="MOLYBDENUM COFACTOR GUANYLYLTRANSFERASE"/>
    <property type="match status" value="1"/>
</dbReference>
<dbReference type="GO" id="GO:0061603">
    <property type="term" value="F:molybdenum cofactor guanylyltransferase activity"/>
    <property type="evidence" value="ECO:0007669"/>
    <property type="project" value="UniProtKB-EC"/>
</dbReference>
<protein>
    <recommendedName>
        <fullName evidence="8">Molybdenum cofactor guanylyltransferase</fullName>
        <shortName evidence="8">MoCo guanylyltransferase</shortName>
        <ecNumber evidence="8">2.7.7.77</ecNumber>
    </recommendedName>
    <alternativeName>
        <fullName evidence="8">GTP:molybdopterin guanylyltransferase</fullName>
    </alternativeName>
    <alternativeName>
        <fullName evidence="8">Mo-MPT guanylyltransferase</fullName>
    </alternativeName>
    <alternativeName>
        <fullName evidence="8">Molybdopterin guanylyltransferase</fullName>
    </alternativeName>
    <alternativeName>
        <fullName evidence="8">Molybdopterin-guanine dinucleotide synthase</fullName>
        <shortName evidence="8">MGD synthase</shortName>
    </alternativeName>
</protein>
<keyword evidence="6 8" id="KW-0342">GTP-binding</keyword>
<keyword evidence="11" id="KW-1185">Reference proteome</keyword>
<evidence type="ECO:0000256" key="5">
    <source>
        <dbReference type="ARBA" id="ARBA00022842"/>
    </source>
</evidence>
<comment type="subunit">
    <text evidence="8">Monomer.</text>
</comment>
<accession>A0ABT3QLH0</accession>
<comment type="function">
    <text evidence="8">Transfers a GMP moiety from GTP to Mo-molybdopterin (Mo-MPT) cofactor (Moco or molybdenum cofactor) to form Mo-molybdopterin guanine dinucleotide (Mo-MGD) cofactor.</text>
</comment>
<keyword evidence="3 8" id="KW-0479">Metal-binding</keyword>
<dbReference type="RefSeq" id="WP_265983782.1">
    <property type="nucleotide sequence ID" value="NZ_JAPHAV010000001.1"/>
</dbReference>
<dbReference type="InterPro" id="IPR025877">
    <property type="entry name" value="MobA-like_NTP_Trfase"/>
</dbReference>
<evidence type="ECO:0000256" key="1">
    <source>
        <dbReference type="ARBA" id="ARBA00022490"/>
    </source>
</evidence>
<dbReference type="EC" id="2.7.7.77" evidence="8"/>
<dbReference type="NCBIfam" id="TIGR02665">
    <property type="entry name" value="molyb_mobA"/>
    <property type="match status" value="1"/>
</dbReference>
<keyword evidence="2 8" id="KW-0808">Transferase</keyword>
<sequence length="215" mass="22838">MTGKTHRIAGAIIAGGQSSRMQAGGVPGDKFLQKLGTKTVLEHVAKRLSPQVDQLFLNANGDHGRLPKLGIPVTADSISAHGGPLVGLKTALEYAAGFPLLLSVAADCPFLPLDLVSRLYEQQAKTGASIVLACSNGRVHPTCGLWKTELLQPLIDWLARTETASVLAFAQNVGFEEVVFALVALTSNGAVYDPFFNINRPEDLEAAKLLIEAIQ</sequence>
<gene>
    <name evidence="8 10" type="primary">mobA</name>
    <name evidence="10" type="ORF">OPR82_06675</name>
</gene>
<dbReference type="HAMAP" id="MF_00316">
    <property type="entry name" value="MobA"/>
    <property type="match status" value="1"/>
</dbReference>
<organism evidence="10 11">
    <name type="scientific">Ochrobactrum chromiisoli</name>
    <dbReference type="NCBI Taxonomy" id="2993941"/>
    <lineage>
        <taxon>Bacteria</taxon>
        <taxon>Pseudomonadati</taxon>
        <taxon>Pseudomonadota</taxon>
        <taxon>Alphaproteobacteria</taxon>
        <taxon>Hyphomicrobiales</taxon>
        <taxon>Brucellaceae</taxon>
        <taxon>Brucella/Ochrobactrum group</taxon>
        <taxon>Ochrobactrum</taxon>
    </lineage>
</organism>
<feature type="binding site" evidence="8">
    <location>
        <position position="107"/>
    </location>
    <ligand>
        <name>GTP</name>
        <dbReference type="ChEBI" id="CHEBI:37565"/>
    </ligand>
</feature>
<name>A0ABT3QLH0_9HYPH</name>
<dbReference type="Pfam" id="PF12804">
    <property type="entry name" value="NTP_transf_3"/>
    <property type="match status" value="1"/>
</dbReference>
<dbReference type="Gene3D" id="3.90.550.10">
    <property type="entry name" value="Spore Coat Polysaccharide Biosynthesis Protein SpsA, Chain A"/>
    <property type="match status" value="1"/>
</dbReference>
<comment type="catalytic activity">
    <reaction evidence="8">
        <text>Mo-molybdopterin + GTP + H(+) = Mo-molybdopterin guanine dinucleotide + diphosphate</text>
        <dbReference type="Rhea" id="RHEA:34243"/>
        <dbReference type="ChEBI" id="CHEBI:15378"/>
        <dbReference type="ChEBI" id="CHEBI:33019"/>
        <dbReference type="ChEBI" id="CHEBI:37565"/>
        <dbReference type="ChEBI" id="CHEBI:71302"/>
        <dbReference type="ChEBI" id="CHEBI:71310"/>
        <dbReference type="EC" id="2.7.7.77"/>
    </reaction>
</comment>
<comment type="subcellular location">
    <subcellularLocation>
        <location evidence="8">Cytoplasm</location>
    </subcellularLocation>
</comment>
<feature type="binding site" evidence="8">
    <location>
        <begin position="13"/>
        <end position="15"/>
    </location>
    <ligand>
        <name>GTP</name>
        <dbReference type="ChEBI" id="CHEBI:37565"/>
    </ligand>
</feature>
<feature type="binding site" evidence="8">
    <location>
        <position position="58"/>
    </location>
    <ligand>
        <name>GTP</name>
        <dbReference type="ChEBI" id="CHEBI:37565"/>
    </ligand>
</feature>
<dbReference type="SUPFAM" id="SSF53448">
    <property type="entry name" value="Nucleotide-diphospho-sugar transferases"/>
    <property type="match status" value="1"/>
</dbReference>
<evidence type="ECO:0000259" key="9">
    <source>
        <dbReference type="Pfam" id="PF12804"/>
    </source>
</evidence>
<evidence type="ECO:0000256" key="3">
    <source>
        <dbReference type="ARBA" id="ARBA00022723"/>
    </source>
</evidence>
<feature type="binding site" evidence="8">
    <location>
        <position position="30"/>
    </location>
    <ligand>
        <name>GTP</name>
        <dbReference type="ChEBI" id="CHEBI:37565"/>
    </ligand>
</feature>
<evidence type="ECO:0000256" key="4">
    <source>
        <dbReference type="ARBA" id="ARBA00022741"/>
    </source>
</evidence>
<evidence type="ECO:0000256" key="2">
    <source>
        <dbReference type="ARBA" id="ARBA00022679"/>
    </source>
</evidence>
<dbReference type="PANTHER" id="PTHR19136">
    <property type="entry name" value="MOLYBDENUM COFACTOR GUANYLYLTRANSFERASE"/>
    <property type="match status" value="1"/>
</dbReference>
<keyword evidence="4 8" id="KW-0547">Nucleotide-binding</keyword>
<evidence type="ECO:0000256" key="7">
    <source>
        <dbReference type="ARBA" id="ARBA00023150"/>
    </source>
</evidence>
<dbReference type="InterPro" id="IPR013482">
    <property type="entry name" value="Molybde_CF_guanTrfase"/>
</dbReference>
<feature type="binding site" evidence="8">
    <location>
        <position position="107"/>
    </location>
    <ligand>
        <name>Mg(2+)</name>
        <dbReference type="ChEBI" id="CHEBI:18420"/>
    </ligand>
</feature>
<feature type="domain" description="MobA-like NTP transferase" evidence="9">
    <location>
        <begin position="10"/>
        <end position="168"/>
    </location>
</feature>
<comment type="caution">
    <text evidence="10">The sequence shown here is derived from an EMBL/GenBank/DDBJ whole genome shotgun (WGS) entry which is preliminary data.</text>
</comment>
<proteinExistence type="inferred from homology"/>
<dbReference type="EMBL" id="JAPHAV010000001">
    <property type="protein sequence ID" value="MCX2696462.1"/>
    <property type="molecule type" value="Genomic_DNA"/>
</dbReference>
<reference evidence="10 11" key="1">
    <citation type="submission" date="2022-11" db="EMBL/GenBank/DDBJ databases">
        <title>Brucella sp. YY2X, whole genome shotgun sequencing project.</title>
        <authorList>
            <person name="Yang Y."/>
        </authorList>
    </citation>
    <scope>NUCLEOTIDE SEQUENCE [LARGE SCALE GENOMIC DNA]</scope>
    <source>
        <strain evidence="10 11">YY2X</strain>
    </source>
</reference>
<comment type="domain">
    <text evidence="8">The N-terminal domain determines nucleotide recognition and specific binding, while the C-terminal domain determines the specific binding to the target protein.</text>
</comment>
<dbReference type="InterPro" id="IPR029044">
    <property type="entry name" value="Nucleotide-diphossugar_trans"/>
</dbReference>
<feature type="binding site" evidence="8">
    <location>
        <position position="76"/>
    </location>
    <ligand>
        <name>GTP</name>
        <dbReference type="ChEBI" id="CHEBI:37565"/>
    </ligand>
</feature>
<comment type="similarity">
    <text evidence="8">Belongs to the MobA family.</text>
</comment>
<keyword evidence="10" id="KW-0548">Nucleotidyltransferase</keyword>
<dbReference type="CDD" id="cd02503">
    <property type="entry name" value="MobA"/>
    <property type="match status" value="1"/>
</dbReference>
<keyword evidence="1 8" id="KW-0963">Cytoplasm</keyword>
<keyword evidence="7 8" id="KW-0501">Molybdenum cofactor biosynthesis</keyword>
<keyword evidence="5 8" id="KW-0460">Magnesium</keyword>
<evidence type="ECO:0000256" key="6">
    <source>
        <dbReference type="ARBA" id="ARBA00023134"/>
    </source>
</evidence>
<dbReference type="Proteomes" id="UP001301216">
    <property type="component" value="Unassembled WGS sequence"/>
</dbReference>
<comment type="cofactor">
    <cofactor evidence="8">
        <name>Mg(2+)</name>
        <dbReference type="ChEBI" id="CHEBI:18420"/>
    </cofactor>
</comment>
<evidence type="ECO:0000256" key="8">
    <source>
        <dbReference type="HAMAP-Rule" id="MF_00316"/>
    </source>
</evidence>